<dbReference type="Proteomes" id="UP000796880">
    <property type="component" value="Unassembled WGS sequence"/>
</dbReference>
<dbReference type="PANTHER" id="PTHR46862">
    <property type="entry name" value="OS07G0661900 PROTEIN"/>
    <property type="match status" value="1"/>
</dbReference>
<dbReference type="InterPro" id="IPR002885">
    <property type="entry name" value="PPR_rpt"/>
</dbReference>
<evidence type="ECO:0000313" key="6">
    <source>
        <dbReference type="Proteomes" id="UP000796880"/>
    </source>
</evidence>
<dbReference type="EMBL" id="VOIH02000005">
    <property type="protein sequence ID" value="KAF3446328.1"/>
    <property type="molecule type" value="Genomic_DNA"/>
</dbReference>
<evidence type="ECO:0000313" key="5">
    <source>
        <dbReference type="EMBL" id="KAF3446328.1"/>
    </source>
</evidence>
<protein>
    <recommendedName>
        <fullName evidence="4">PROP1-like PPR domain-containing protein</fullName>
    </recommendedName>
</protein>
<feature type="repeat" description="PPR" evidence="2">
    <location>
        <begin position="599"/>
        <end position="633"/>
    </location>
</feature>
<keyword evidence="6" id="KW-1185">Reference proteome</keyword>
<feature type="repeat" description="PPR" evidence="2">
    <location>
        <begin position="529"/>
        <end position="563"/>
    </location>
</feature>
<organism evidence="5 6">
    <name type="scientific">Rhamnella rubrinervis</name>
    <dbReference type="NCBI Taxonomy" id="2594499"/>
    <lineage>
        <taxon>Eukaryota</taxon>
        <taxon>Viridiplantae</taxon>
        <taxon>Streptophyta</taxon>
        <taxon>Embryophyta</taxon>
        <taxon>Tracheophyta</taxon>
        <taxon>Spermatophyta</taxon>
        <taxon>Magnoliopsida</taxon>
        <taxon>eudicotyledons</taxon>
        <taxon>Gunneridae</taxon>
        <taxon>Pentapetalae</taxon>
        <taxon>rosids</taxon>
        <taxon>fabids</taxon>
        <taxon>Rosales</taxon>
        <taxon>Rhamnaceae</taxon>
        <taxon>rhamnoid group</taxon>
        <taxon>Rhamneae</taxon>
        <taxon>Rhamnella</taxon>
    </lineage>
</organism>
<keyword evidence="1" id="KW-0677">Repeat</keyword>
<dbReference type="AlphaFoldDB" id="A0A8K0H654"/>
<evidence type="ECO:0000256" key="1">
    <source>
        <dbReference type="ARBA" id="ARBA00022737"/>
    </source>
</evidence>
<dbReference type="Pfam" id="PF17177">
    <property type="entry name" value="PPR_long"/>
    <property type="match status" value="1"/>
</dbReference>
<dbReference type="Gene3D" id="1.25.40.10">
    <property type="entry name" value="Tetratricopeptide repeat domain"/>
    <property type="match status" value="2"/>
</dbReference>
<feature type="domain" description="PROP1-like PPR" evidence="4">
    <location>
        <begin position="441"/>
        <end position="546"/>
    </location>
</feature>
<dbReference type="PANTHER" id="PTHR46862:SF2">
    <property type="entry name" value="OS02G0611400 PROTEIN"/>
    <property type="match status" value="1"/>
</dbReference>
<accession>A0A8K0H654</accession>
<gene>
    <name evidence="5" type="ORF">FNV43_RR11507</name>
</gene>
<proteinExistence type="predicted"/>
<dbReference type="InterPro" id="IPR011990">
    <property type="entry name" value="TPR-like_helical_dom_sf"/>
</dbReference>
<feature type="compositionally biased region" description="Basic and acidic residues" evidence="3">
    <location>
        <begin position="244"/>
        <end position="255"/>
    </location>
</feature>
<feature type="repeat" description="PPR" evidence="2">
    <location>
        <begin position="388"/>
        <end position="422"/>
    </location>
</feature>
<evidence type="ECO:0000259" key="4">
    <source>
        <dbReference type="Pfam" id="PF17177"/>
    </source>
</evidence>
<feature type="repeat" description="PPR" evidence="2">
    <location>
        <begin position="458"/>
        <end position="488"/>
    </location>
</feature>
<evidence type="ECO:0000256" key="2">
    <source>
        <dbReference type="PROSITE-ProRule" id="PRU00708"/>
    </source>
</evidence>
<evidence type="ECO:0000256" key="3">
    <source>
        <dbReference type="SAM" id="MobiDB-lite"/>
    </source>
</evidence>
<feature type="repeat" description="PPR" evidence="2">
    <location>
        <begin position="564"/>
        <end position="598"/>
    </location>
</feature>
<sequence length="725" mass="82138">MNLKHVVSRNTINNIARVGSRSRSPCPYVYENATAISAPISPSFHLSKGDGFKPLQNPQCLKPFSSFNKYIHSTRETKLSYLASDIKLDSDEDTEEDATMNEFLSRFVWIMRGKLSEYYTECDKQTIDGMLLVIVEKVVSEMEKGGIEQILDAAVSTPSQDFSEDLWKTVWEVSNMVLDDMKKAIKKEKMKGFLQSEEVKKMCRFAGEIGIRGDMLRELRFKWASEKMEESEFYQSLERLREEERAHESESKGTQDDDSVGEEAIAAEEKPEVVSLPKRRGKIRYKIYGLDLSASKWAEVADKVHEAGEIIWPQEPKPISGKCKLVTEKLFSLNEADDPSPLLVEWAELLQPSRVDWINLLDRLKEKNTSLYHKVAEIALSERSFQTNISDYTNLIEAHAKLNHLEDAERILKKMNENGFLPDILTSTVLVHMYSKVGNLDRAKEAFERLKSLGFQPDLKAYTSMIMAYVNAGEPKLGESLVREMESRYRIKPSKEIYMALLRSFSQHGDVSGAGRIANDMRFAGLQANLESCTLLIKAYGQAGDPDEARKIFDDMIRSGQMPDDRCTAGMIAAYAKKNLLDKALDLMMQLEKDGFEPGVNTYTVLVDWLGRLQLIDEAEHLLDRIAQQGEAPPFKINISLFDMYARAGIEKKALQALGVLEAKMDQLGSAEFERIIDGLVAGGFVQHAHRMHEIMEARGFIVSDRVKVALMASNSFRSRKPTVR</sequence>
<dbReference type="InterPro" id="IPR033443">
    <property type="entry name" value="PROP1-like_PPR_dom"/>
</dbReference>
<dbReference type="NCBIfam" id="TIGR00756">
    <property type="entry name" value="PPR"/>
    <property type="match status" value="5"/>
</dbReference>
<name>A0A8K0H654_9ROSA</name>
<dbReference type="OrthoDB" id="185373at2759"/>
<reference evidence="5" key="1">
    <citation type="submission" date="2020-03" db="EMBL/GenBank/DDBJ databases">
        <title>A high-quality chromosome-level genome assembly of a woody plant with both climbing and erect habits, Rhamnella rubrinervis.</title>
        <authorList>
            <person name="Lu Z."/>
            <person name="Yang Y."/>
            <person name="Zhu X."/>
            <person name="Sun Y."/>
        </authorList>
    </citation>
    <scope>NUCLEOTIDE SEQUENCE</scope>
    <source>
        <strain evidence="5">BYM</strain>
        <tissue evidence="5">Leaf</tissue>
    </source>
</reference>
<feature type="region of interest" description="Disordered" evidence="3">
    <location>
        <begin position="244"/>
        <end position="267"/>
    </location>
</feature>
<dbReference type="SUPFAM" id="SSF48452">
    <property type="entry name" value="TPR-like"/>
    <property type="match status" value="1"/>
</dbReference>
<dbReference type="Pfam" id="PF13041">
    <property type="entry name" value="PPR_2"/>
    <property type="match status" value="2"/>
</dbReference>
<comment type="caution">
    <text evidence="5">The sequence shown here is derived from an EMBL/GenBank/DDBJ whole genome shotgun (WGS) entry which is preliminary data.</text>
</comment>
<dbReference type="PROSITE" id="PS51375">
    <property type="entry name" value="PPR"/>
    <property type="match status" value="6"/>
</dbReference>
<feature type="repeat" description="PPR" evidence="2">
    <location>
        <begin position="423"/>
        <end position="457"/>
    </location>
</feature>